<evidence type="ECO:0000313" key="3">
    <source>
        <dbReference type="Proteomes" id="UP000216101"/>
    </source>
</evidence>
<name>A0A266QDM3_9GAMM</name>
<dbReference type="PROSITE" id="PS51257">
    <property type="entry name" value="PROKAR_LIPOPROTEIN"/>
    <property type="match status" value="1"/>
</dbReference>
<comment type="caution">
    <text evidence="2">The sequence shown here is derived from an EMBL/GenBank/DDBJ whole genome shotgun (WGS) entry which is preliminary data.</text>
</comment>
<dbReference type="Proteomes" id="UP000216101">
    <property type="component" value="Unassembled WGS sequence"/>
</dbReference>
<evidence type="ECO:0000256" key="1">
    <source>
        <dbReference type="SAM" id="SignalP"/>
    </source>
</evidence>
<protein>
    <recommendedName>
        <fullName evidence="4">Lipoprotein</fullName>
    </recommendedName>
</protein>
<reference evidence="3" key="1">
    <citation type="submission" date="2017-05" db="EMBL/GenBank/DDBJ databases">
        <authorList>
            <person name="Barney B.M."/>
        </authorList>
    </citation>
    <scope>NUCLEOTIDE SEQUENCE [LARGE SCALE GENOMIC DNA]</scope>
    <source>
        <strain evidence="3">PSBB022</strain>
    </source>
</reference>
<gene>
    <name evidence="2" type="ORF">CBP51_12540</name>
</gene>
<evidence type="ECO:0000313" key="2">
    <source>
        <dbReference type="EMBL" id="OZY87746.1"/>
    </source>
</evidence>
<keyword evidence="1" id="KW-0732">Signal</keyword>
<dbReference type="RefSeq" id="WP_094985091.1">
    <property type="nucleotide sequence ID" value="NZ_NHNI01000001.1"/>
</dbReference>
<keyword evidence="3" id="KW-1185">Reference proteome</keyword>
<accession>A0A266QDM3</accession>
<sequence>MTIKKCALFLACISFLGCASNKTTSSAQEGVSREELISSLISDGAIDEHTCKRVISFGKGKVSPEECKAKLPEANKHCLEITRKNVPENVSTEAEARLITQILMTCPMAKILNYPYSIIGGMPKIEFPEIL</sequence>
<evidence type="ECO:0008006" key="4">
    <source>
        <dbReference type="Google" id="ProtNLM"/>
    </source>
</evidence>
<dbReference type="AlphaFoldDB" id="A0A266QDM3"/>
<proteinExistence type="predicted"/>
<organism evidence="2 3">
    <name type="scientific">Cellvibrio mixtus</name>
    <dbReference type="NCBI Taxonomy" id="39650"/>
    <lineage>
        <taxon>Bacteria</taxon>
        <taxon>Pseudomonadati</taxon>
        <taxon>Pseudomonadota</taxon>
        <taxon>Gammaproteobacteria</taxon>
        <taxon>Cellvibrionales</taxon>
        <taxon>Cellvibrionaceae</taxon>
        <taxon>Cellvibrio</taxon>
    </lineage>
</organism>
<feature type="chain" id="PRO_5012831284" description="Lipoprotein" evidence="1">
    <location>
        <begin position="20"/>
        <end position="131"/>
    </location>
</feature>
<feature type="signal peptide" evidence="1">
    <location>
        <begin position="1"/>
        <end position="19"/>
    </location>
</feature>
<dbReference type="EMBL" id="NHNI01000001">
    <property type="protein sequence ID" value="OZY87746.1"/>
    <property type="molecule type" value="Genomic_DNA"/>
</dbReference>